<dbReference type="CDD" id="cd01949">
    <property type="entry name" value="GGDEF"/>
    <property type="match status" value="1"/>
</dbReference>
<dbReference type="InterPro" id="IPR000160">
    <property type="entry name" value="GGDEF_dom"/>
</dbReference>
<dbReference type="SUPFAM" id="SSF55785">
    <property type="entry name" value="PYP-like sensor domain (PAS domain)"/>
    <property type="match status" value="3"/>
</dbReference>
<gene>
    <name evidence="7" type="ORF">Tfer_2091</name>
</gene>
<protein>
    <submittedName>
        <fullName evidence="7">PAS/PAC sensor-containing diguanylate cyclase/phosphodiesterase</fullName>
    </submittedName>
</protein>
<dbReference type="InterPro" id="IPR035965">
    <property type="entry name" value="PAS-like_dom_sf"/>
</dbReference>
<dbReference type="Pfam" id="PF08448">
    <property type="entry name" value="PAS_4"/>
    <property type="match status" value="1"/>
</dbReference>
<dbReference type="GO" id="GO:0006355">
    <property type="term" value="P:regulation of DNA-templated transcription"/>
    <property type="evidence" value="ECO:0007669"/>
    <property type="project" value="InterPro"/>
</dbReference>
<dbReference type="PATRIC" id="fig|281456.6.peg.2196"/>
<name>A0A0L6W2I7_9FIRM</name>
<dbReference type="InterPro" id="IPR043128">
    <property type="entry name" value="Rev_trsase/Diguanyl_cyclase"/>
</dbReference>
<evidence type="ECO:0000313" key="8">
    <source>
        <dbReference type="Proteomes" id="UP000037175"/>
    </source>
</evidence>
<evidence type="ECO:0000259" key="5">
    <source>
        <dbReference type="PROSITE" id="PS50883"/>
    </source>
</evidence>
<dbReference type="PANTHER" id="PTHR44757:SF2">
    <property type="entry name" value="BIOFILM ARCHITECTURE MAINTENANCE PROTEIN MBAA"/>
    <property type="match status" value="1"/>
</dbReference>
<evidence type="ECO:0000313" key="7">
    <source>
        <dbReference type="EMBL" id="KNZ69294.1"/>
    </source>
</evidence>
<feature type="transmembrane region" description="Helical" evidence="2">
    <location>
        <begin position="12"/>
        <end position="36"/>
    </location>
</feature>
<dbReference type="Proteomes" id="UP000037175">
    <property type="component" value="Unassembled WGS sequence"/>
</dbReference>
<evidence type="ECO:0000256" key="2">
    <source>
        <dbReference type="SAM" id="Phobius"/>
    </source>
</evidence>
<dbReference type="SUPFAM" id="SSF141868">
    <property type="entry name" value="EAL domain-like"/>
    <property type="match status" value="1"/>
</dbReference>
<keyword evidence="2" id="KW-1133">Transmembrane helix</keyword>
<evidence type="ECO:0000259" key="4">
    <source>
        <dbReference type="PROSITE" id="PS50113"/>
    </source>
</evidence>
<comment type="caution">
    <text evidence="7">The sequence shown here is derived from an EMBL/GenBank/DDBJ whole genome shotgun (WGS) entry which is preliminary data.</text>
</comment>
<feature type="transmembrane region" description="Helical" evidence="2">
    <location>
        <begin position="133"/>
        <end position="155"/>
    </location>
</feature>
<dbReference type="InterPro" id="IPR013767">
    <property type="entry name" value="PAS_fold"/>
</dbReference>
<dbReference type="SMART" id="SM00052">
    <property type="entry name" value="EAL"/>
    <property type="match status" value="1"/>
</dbReference>
<feature type="transmembrane region" description="Helical" evidence="2">
    <location>
        <begin position="463"/>
        <end position="481"/>
    </location>
</feature>
<dbReference type="CDD" id="cd00130">
    <property type="entry name" value="PAS"/>
    <property type="match status" value="2"/>
</dbReference>
<feature type="domain" description="EAL" evidence="5">
    <location>
        <begin position="1093"/>
        <end position="1347"/>
    </location>
</feature>
<dbReference type="InterPro" id="IPR000700">
    <property type="entry name" value="PAS-assoc_C"/>
</dbReference>
<dbReference type="Pfam" id="PF00563">
    <property type="entry name" value="EAL"/>
    <property type="match status" value="1"/>
</dbReference>
<feature type="coiled-coil region" evidence="1">
    <location>
        <begin position="530"/>
        <end position="557"/>
    </location>
</feature>
<feature type="domain" description="PAS" evidence="3">
    <location>
        <begin position="789"/>
        <end position="862"/>
    </location>
</feature>
<proteinExistence type="predicted"/>
<dbReference type="PROSITE" id="PS50113">
    <property type="entry name" value="PAC"/>
    <property type="match status" value="2"/>
</dbReference>
<dbReference type="SMART" id="SM00267">
    <property type="entry name" value="GGDEF"/>
    <property type="match status" value="1"/>
</dbReference>
<dbReference type="Pfam" id="PF13426">
    <property type="entry name" value="PAS_9"/>
    <property type="match status" value="1"/>
</dbReference>
<keyword evidence="8" id="KW-1185">Reference proteome</keyword>
<feature type="domain" description="GGDEF" evidence="6">
    <location>
        <begin position="951"/>
        <end position="1084"/>
    </location>
</feature>
<dbReference type="Gene3D" id="3.30.450.20">
    <property type="entry name" value="PAS domain"/>
    <property type="match status" value="4"/>
</dbReference>
<dbReference type="PROSITE" id="PS50887">
    <property type="entry name" value="GGDEF"/>
    <property type="match status" value="1"/>
</dbReference>
<feature type="domain" description="PAC" evidence="4">
    <location>
        <begin position="867"/>
        <end position="919"/>
    </location>
</feature>
<keyword evidence="1" id="KW-0175">Coiled coil</keyword>
<dbReference type="InterPro" id="IPR013656">
    <property type="entry name" value="PAS_4"/>
</dbReference>
<dbReference type="InterPro" id="IPR001633">
    <property type="entry name" value="EAL_dom"/>
</dbReference>
<accession>A0A0L6W2I7</accession>
<feature type="transmembrane region" description="Helical" evidence="2">
    <location>
        <begin position="175"/>
        <end position="197"/>
    </location>
</feature>
<dbReference type="RefSeq" id="WP_052218273.1">
    <property type="nucleotide sequence ID" value="NZ_LGTE01000014.1"/>
</dbReference>
<keyword evidence="2" id="KW-0812">Transmembrane</keyword>
<evidence type="ECO:0000259" key="3">
    <source>
        <dbReference type="PROSITE" id="PS50112"/>
    </source>
</evidence>
<dbReference type="FunFam" id="3.30.70.270:FF:000001">
    <property type="entry name" value="Diguanylate cyclase domain protein"/>
    <property type="match status" value="1"/>
</dbReference>
<dbReference type="InterPro" id="IPR029787">
    <property type="entry name" value="Nucleotide_cyclase"/>
</dbReference>
<feature type="transmembrane region" description="Helical" evidence="2">
    <location>
        <begin position="107"/>
        <end position="126"/>
    </location>
</feature>
<dbReference type="NCBIfam" id="TIGR00254">
    <property type="entry name" value="GGDEF"/>
    <property type="match status" value="1"/>
</dbReference>
<dbReference type="FunFam" id="3.20.20.450:FF:000001">
    <property type="entry name" value="Cyclic di-GMP phosphodiesterase yahA"/>
    <property type="match status" value="1"/>
</dbReference>
<dbReference type="PROSITE" id="PS50112">
    <property type="entry name" value="PAS"/>
    <property type="match status" value="1"/>
</dbReference>
<feature type="domain" description="PAC" evidence="4">
    <location>
        <begin position="619"/>
        <end position="670"/>
    </location>
</feature>
<dbReference type="Gene3D" id="3.30.70.270">
    <property type="match status" value="1"/>
</dbReference>
<dbReference type="EMBL" id="LGTE01000014">
    <property type="protein sequence ID" value="KNZ69294.1"/>
    <property type="molecule type" value="Genomic_DNA"/>
</dbReference>
<evidence type="ECO:0000259" key="6">
    <source>
        <dbReference type="PROSITE" id="PS50887"/>
    </source>
</evidence>
<dbReference type="InterPro" id="IPR052155">
    <property type="entry name" value="Biofilm_reg_signaling"/>
</dbReference>
<reference evidence="8" key="1">
    <citation type="submission" date="2015-07" db="EMBL/GenBank/DDBJ databases">
        <title>Complete Genome of Thermincola ferriacetica strain Z-0001T.</title>
        <authorList>
            <person name="Lusk B."/>
            <person name="Badalamenti J.P."/>
            <person name="Parameswaran P."/>
            <person name="Bond D.R."/>
            <person name="Torres C.I."/>
        </authorList>
    </citation>
    <scope>NUCLEOTIDE SEQUENCE [LARGE SCALE GENOMIC DNA]</scope>
    <source>
        <strain evidence="8">Z-0001</strain>
    </source>
</reference>
<dbReference type="PANTHER" id="PTHR44757">
    <property type="entry name" value="DIGUANYLATE CYCLASE DGCP"/>
    <property type="match status" value="1"/>
</dbReference>
<dbReference type="Pfam" id="PF00989">
    <property type="entry name" value="PAS"/>
    <property type="match status" value="1"/>
</dbReference>
<dbReference type="Gene3D" id="3.20.20.450">
    <property type="entry name" value="EAL domain"/>
    <property type="match status" value="1"/>
</dbReference>
<keyword evidence="2" id="KW-0472">Membrane</keyword>
<dbReference type="SMART" id="SM00091">
    <property type="entry name" value="PAS"/>
    <property type="match status" value="2"/>
</dbReference>
<feature type="transmembrane region" description="Helical" evidence="2">
    <location>
        <begin position="42"/>
        <end position="66"/>
    </location>
</feature>
<dbReference type="PROSITE" id="PS50883">
    <property type="entry name" value="EAL"/>
    <property type="match status" value="1"/>
</dbReference>
<dbReference type="Pfam" id="PF00990">
    <property type="entry name" value="GGDEF"/>
    <property type="match status" value="1"/>
</dbReference>
<sequence>MLIGRKLGISSVRSAIFLAILIMLGIAGNIGGFPLVPGVNLLFGSIAVLLVIGLYGVFWGVVAATVSYGSVFFWLREFCPLIIGILEAVFVGIYFRRKNENLVLADGLFWFFLGLPLGWLVNYFLLHLNLDEVLVVTLKFGVNGIFNALVASLILNHLPLSRWVFNSEEKGKVSFYQTVFNLLMAFILIPALIFTAVNNNRQQRQFTAGNKIHITGEAKEIVAHLITWRYEHLHALNSLGKIALQSNMQPTKELQKATEQIKDSFTYFDRVHVDNIEATAITFAPYRENGKLSLGANFADRQHYKDMRATLKPVISDVLLARVGNAKPVVIMGIPIVQKDKLRGFVAGALNLGYISDLLITTRHSDEMDITLLDRNNKVIASTRPALRPMQRYKPKLAEKNLPANNVYHWLPPDDGKLTELARWQNSRYVYESSVAPDIPWKLAIEIPFAPYLKEMLHNTTDYLAGMLGFTLVAFLLGSLLSKHLTGPLAKLASVTTDLPCRISNREEIKWPYSPFTEMNSLVVNFRSMAGKLQQNFLELQQARMKAEEEKNKIEAIVAGIGDGISIQDREYRVIYQNKILKELMGEAVGQYCYKAYEGREQVCPGCPVAVSIKQGIIQTVERCPVSKRGLLCVEITSAPLKDAAGKITGAIEVVRDITERKKTEELLRQQSAAMRASMDGMAILNTNGEYTYMNEAHARIYGYANPAQLIGKTWHILYDEEERDRFEKEVLPGLYKQGYIRTEAVGRKADGSFFPQEVSLTLIEGGGTVCVVRDITERKQAEQAIWEEKERAQVTLHSIGDAVITTDGQGIITYLNPVAEVLTGWTNDEACGRPLLEVFNIINETTGQVVENPVTKCLREGNIVGLANHTVLIHRSGRRYAIEDSAAPIKNREGEIIGVVLVFHDVSEKRNMIEQLTHQAYHDPLTDIPNRVLFNDRLNVALAHAKRNNEMLAVMFLDLDRFKLVNDMLGHSIGDRLLQEVAKKLSICLRKGDTIARLGGDEFTLLLPQIKSEKEAAKIAQKILKVFQKPVTLSGHEFYITASIGVALYPSDGEKAEILMKNADTAMYRAKEQGRNTYQLYTPAMNKKIVERMAMENSLRHALERRELVVYYQPLVCIRTGRITGMEALIRWRHKELGLVPPAEFIPLAEETGLIIPIGEWVLRTACAQNKAWQDAGYMPVRVTVNLSAYQFQHQNLVNTVAKTLKQTGLHPQYLELEITESIAMQDVDYTVDVLRKLREMGVQIAIDDFGTGYSSLRYLKRFPINTLKIDRSFVRDIACDPNDAAIVSTIIVLCRNMNLKVIAEGVETEEQLNFLKNQHCYEMQGYFFSQPVPEKEFEELLKRYNMP</sequence>
<dbReference type="InterPro" id="IPR001610">
    <property type="entry name" value="PAC"/>
</dbReference>
<organism evidence="7 8">
    <name type="scientific">Thermincola ferriacetica</name>
    <dbReference type="NCBI Taxonomy" id="281456"/>
    <lineage>
        <taxon>Bacteria</taxon>
        <taxon>Bacillati</taxon>
        <taxon>Bacillota</taxon>
        <taxon>Clostridia</taxon>
        <taxon>Eubacteriales</taxon>
        <taxon>Thermincolaceae</taxon>
        <taxon>Thermincola</taxon>
    </lineage>
</organism>
<dbReference type="InterPro" id="IPR000014">
    <property type="entry name" value="PAS"/>
</dbReference>
<dbReference type="NCBIfam" id="TIGR00229">
    <property type="entry name" value="sensory_box"/>
    <property type="match status" value="2"/>
</dbReference>
<feature type="transmembrane region" description="Helical" evidence="2">
    <location>
        <begin position="78"/>
        <end position="95"/>
    </location>
</feature>
<dbReference type="InterPro" id="IPR035919">
    <property type="entry name" value="EAL_sf"/>
</dbReference>
<dbReference type="SMART" id="SM00086">
    <property type="entry name" value="PAC"/>
    <property type="match status" value="3"/>
</dbReference>
<dbReference type="SUPFAM" id="SSF55073">
    <property type="entry name" value="Nucleotide cyclase"/>
    <property type="match status" value="1"/>
</dbReference>
<dbReference type="CDD" id="cd01948">
    <property type="entry name" value="EAL"/>
    <property type="match status" value="1"/>
</dbReference>
<evidence type="ECO:0000256" key="1">
    <source>
        <dbReference type="SAM" id="Coils"/>
    </source>
</evidence>